<proteinExistence type="predicted"/>
<gene>
    <name evidence="1" type="ORF">PT974_03104</name>
</gene>
<dbReference type="Proteomes" id="UP001338125">
    <property type="component" value="Unassembled WGS sequence"/>
</dbReference>
<dbReference type="EMBL" id="JAVFKD010000004">
    <property type="protein sequence ID" value="KAK5994721.1"/>
    <property type="molecule type" value="Genomic_DNA"/>
</dbReference>
<reference evidence="1 2" key="1">
    <citation type="submission" date="2024-01" db="EMBL/GenBank/DDBJ databases">
        <title>Complete genome of Cladobotryum mycophilum ATHUM6906.</title>
        <authorList>
            <person name="Christinaki A.C."/>
            <person name="Myridakis A.I."/>
            <person name="Kouvelis V.N."/>
        </authorList>
    </citation>
    <scope>NUCLEOTIDE SEQUENCE [LARGE SCALE GENOMIC DNA]</scope>
    <source>
        <strain evidence="1 2">ATHUM6906</strain>
    </source>
</reference>
<sequence length="137" mass="15615">MAKIPTVFADASFTIIATRSFKASQGFLHDCLPPSVPVHRLPFPCRDNAGCFGFMYVEQDANSDYNVDVDIGDLVSKRVWCFEERLLSPRAFAYTSSTLRFYCRMSRIDIGDTVCRLDSEVARRLSIDWEPKLGEKF</sequence>
<organism evidence="1 2">
    <name type="scientific">Cladobotryum mycophilum</name>
    <dbReference type="NCBI Taxonomy" id="491253"/>
    <lineage>
        <taxon>Eukaryota</taxon>
        <taxon>Fungi</taxon>
        <taxon>Dikarya</taxon>
        <taxon>Ascomycota</taxon>
        <taxon>Pezizomycotina</taxon>
        <taxon>Sordariomycetes</taxon>
        <taxon>Hypocreomycetidae</taxon>
        <taxon>Hypocreales</taxon>
        <taxon>Hypocreaceae</taxon>
        <taxon>Cladobotryum</taxon>
    </lineage>
</organism>
<name>A0ABR0SRC7_9HYPO</name>
<evidence type="ECO:0000313" key="2">
    <source>
        <dbReference type="Proteomes" id="UP001338125"/>
    </source>
</evidence>
<protein>
    <submittedName>
        <fullName evidence="1">Uncharacterized protein</fullName>
    </submittedName>
</protein>
<accession>A0ABR0SRC7</accession>
<evidence type="ECO:0000313" key="1">
    <source>
        <dbReference type="EMBL" id="KAK5994721.1"/>
    </source>
</evidence>
<comment type="caution">
    <text evidence="1">The sequence shown here is derived from an EMBL/GenBank/DDBJ whole genome shotgun (WGS) entry which is preliminary data.</text>
</comment>
<keyword evidence="2" id="KW-1185">Reference proteome</keyword>